<reference evidence="5 6" key="1">
    <citation type="submission" date="2015-05" db="EMBL/GenBank/DDBJ databases">
        <authorList>
            <person name="Tang B."/>
            <person name="Yu Y."/>
        </authorList>
    </citation>
    <scope>NUCLEOTIDE SEQUENCE [LARGE SCALE GENOMIC DNA]</scope>
    <source>
        <strain evidence="5 6">DSM 7029</strain>
    </source>
</reference>
<keyword evidence="2" id="KW-0677">Repeat</keyword>
<evidence type="ECO:0000256" key="3">
    <source>
        <dbReference type="SAM" id="MobiDB-lite"/>
    </source>
</evidence>
<feature type="domain" description="Beta/gamma crystallin 'Greek key'" evidence="4">
    <location>
        <begin position="108"/>
        <end position="148"/>
    </location>
</feature>
<evidence type="ECO:0000313" key="5">
    <source>
        <dbReference type="EMBL" id="AKJ32007.1"/>
    </source>
</evidence>
<comment type="similarity">
    <text evidence="1">Belongs to the beta/gamma-crystallin family.</text>
</comment>
<dbReference type="InterPro" id="IPR001064">
    <property type="entry name" value="Beta/gamma_crystallin"/>
</dbReference>
<dbReference type="SUPFAM" id="SSF49695">
    <property type="entry name" value="gamma-Crystallin-like"/>
    <property type="match status" value="1"/>
</dbReference>
<evidence type="ECO:0000256" key="2">
    <source>
        <dbReference type="ARBA" id="ARBA00022737"/>
    </source>
</evidence>
<dbReference type="PANTHER" id="PTHR11818">
    <property type="entry name" value="BETA/GAMMA CRYSTALLIN"/>
    <property type="match status" value="1"/>
</dbReference>
<evidence type="ECO:0000313" key="6">
    <source>
        <dbReference type="Proteomes" id="UP000035352"/>
    </source>
</evidence>
<evidence type="ECO:0000259" key="4">
    <source>
        <dbReference type="PROSITE" id="PS50915"/>
    </source>
</evidence>
<dbReference type="STRING" id="413882.AAW51_5316"/>
<dbReference type="InterPro" id="IPR011024">
    <property type="entry name" value="G_crystallin-like"/>
</dbReference>
<gene>
    <name evidence="5" type="ORF">AAW51_5316</name>
</gene>
<dbReference type="SMART" id="SM00247">
    <property type="entry name" value="XTALbg"/>
    <property type="match status" value="2"/>
</dbReference>
<keyword evidence="6" id="KW-1185">Reference proteome</keyword>
<dbReference type="Gene3D" id="2.60.20.10">
    <property type="entry name" value="Crystallins"/>
    <property type="match status" value="2"/>
</dbReference>
<dbReference type="KEGG" id="pbh:AAW51_5316"/>
<dbReference type="Proteomes" id="UP000035352">
    <property type="component" value="Chromosome"/>
</dbReference>
<dbReference type="PROSITE" id="PS50915">
    <property type="entry name" value="CRYSTALLIN_BETA_GAMMA"/>
    <property type="match status" value="1"/>
</dbReference>
<organism evidence="5 6">
    <name type="scientific">Caldimonas brevitalea</name>
    <dbReference type="NCBI Taxonomy" id="413882"/>
    <lineage>
        <taxon>Bacteria</taxon>
        <taxon>Pseudomonadati</taxon>
        <taxon>Pseudomonadota</taxon>
        <taxon>Betaproteobacteria</taxon>
        <taxon>Burkholderiales</taxon>
        <taxon>Sphaerotilaceae</taxon>
        <taxon>Caldimonas</taxon>
    </lineage>
</organism>
<evidence type="ECO:0000256" key="1">
    <source>
        <dbReference type="ARBA" id="ARBA00009646"/>
    </source>
</evidence>
<dbReference type="PANTHER" id="PTHR11818:SF42">
    <property type="entry name" value="VOLTAGE-GATED HYDROGEN CHANNEL 1"/>
    <property type="match status" value="1"/>
</dbReference>
<dbReference type="InterPro" id="IPR050252">
    <property type="entry name" value="Beta/Gamma-Crystallin"/>
</dbReference>
<accession>A0A0G3BRG1</accession>
<dbReference type="AlphaFoldDB" id="A0A0G3BRG1"/>
<sequence length="291" mass="31798">MAGMAAAHGASASDIVMFEHDDFQGRQLQASGSLGDFHPRGFNDIVSSVIVRRGHWELCTHARFDGPCIVLGPGRYPSLDPMHFNDRVSSLRPAAGHGGDRGHGDRNGDLVLFRHADFQGRSIGLDSREPDLNRFGLNDEVSSVVVRRGVWQLCSDAGYSGTCIELSPGSYPTLRPYGLNDTLSSARRVSGRHREAHRAPLPAPGWGREAGPTPATPACTQALSVTIANERGRVDRVELFDGEVEEFRVSDDEVGVRGAGQYHTARAVRPFRFECSYDLRSGQVSSMRLRD</sequence>
<name>A0A0G3BRG1_9BURK</name>
<dbReference type="Pfam" id="PF00030">
    <property type="entry name" value="Crystall"/>
    <property type="match status" value="2"/>
</dbReference>
<proteinExistence type="inferred from homology"/>
<protein>
    <recommendedName>
        <fullName evidence="4">Beta/gamma crystallin 'Greek key' domain-containing protein</fullName>
    </recommendedName>
</protein>
<dbReference type="EMBL" id="CP011371">
    <property type="protein sequence ID" value="AKJ32007.1"/>
    <property type="molecule type" value="Genomic_DNA"/>
</dbReference>
<feature type="region of interest" description="Disordered" evidence="3">
    <location>
        <begin position="192"/>
        <end position="215"/>
    </location>
</feature>